<sequence length="175" mass="19380">MVWPRHPLARIHALPPVPQPFAIPVQAAANELDQHAADYPFADEFRSLIHRVRRISECPAATIHGEINLSNVAQRPDGELVLLDWDEAGTGPIAIDLGYPLICVFFDEDLTWHADHAVAFYTGYTESSTTPIPSPEQIVDAALMHAMRYLRFATPRGGGSACHTRSAARTVFSRR</sequence>
<dbReference type="InterPro" id="IPR011009">
    <property type="entry name" value="Kinase-like_dom_sf"/>
</dbReference>
<dbReference type="EMBL" id="QTUC01000001">
    <property type="protein sequence ID" value="REF36225.1"/>
    <property type="molecule type" value="Genomic_DNA"/>
</dbReference>
<name>A0A3D9VB31_THECX</name>
<dbReference type="InterPro" id="IPR002575">
    <property type="entry name" value="Aminoglycoside_PTrfase"/>
</dbReference>
<reference evidence="2 3" key="1">
    <citation type="submission" date="2018-08" db="EMBL/GenBank/DDBJ databases">
        <title>Sequencing the genomes of 1000 actinobacteria strains.</title>
        <authorList>
            <person name="Klenk H.-P."/>
        </authorList>
    </citation>
    <scope>NUCLEOTIDE SEQUENCE [LARGE SCALE GENOMIC DNA]</scope>
    <source>
        <strain evidence="2 3">DSM 22891</strain>
    </source>
</reference>
<proteinExistence type="predicted"/>
<comment type="caution">
    <text evidence="2">The sequence shown here is derived from an EMBL/GenBank/DDBJ whole genome shotgun (WGS) entry which is preliminary data.</text>
</comment>
<keyword evidence="2" id="KW-0808">Transferase</keyword>
<dbReference type="SUPFAM" id="SSF56112">
    <property type="entry name" value="Protein kinase-like (PK-like)"/>
    <property type="match status" value="1"/>
</dbReference>
<feature type="domain" description="Aminoglycoside phosphotransferase" evidence="1">
    <location>
        <begin position="8"/>
        <end position="121"/>
    </location>
</feature>
<gene>
    <name evidence="2" type="ORF">DFJ64_1627</name>
</gene>
<dbReference type="Proteomes" id="UP000256485">
    <property type="component" value="Unassembled WGS sequence"/>
</dbReference>
<dbReference type="Gene3D" id="3.90.1200.10">
    <property type="match status" value="1"/>
</dbReference>
<dbReference type="RefSeq" id="WP_170152546.1">
    <property type="nucleotide sequence ID" value="NZ_QTUC01000001.1"/>
</dbReference>
<dbReference type="AlphaFoldDB" id="A0A3D9VB31"/>
<protein>
    <submittedName>
        <fullName evidence="2">Phosphotransferase family enzyme</fullName>
    </submittedName>
</protein>
<dbReference type="GO" id="GO:0016740">
    <property type="term" value="F:transferase activity"/>
    <property type="evidence" value="ECO:0007669"/>
    <property type="project" value="UniProtKB-KW"/>
</dbReference>
<evidence type="ECO:0000313" key="2">
    <source>
        <dbReference type="EMBL" id="REF36225.1"/>
    </source>
</evidence>
<evidence type="ECO:0000313" key="3">
    <source>
        <dbReference type="Proteomes" id="UP000256485"/>
    </source>
</evidence>
<evidence type="ECO:0000259" key="1">
    <source>
        <dbReference type="Pfam" id="PF01636"/>
    </source>
</evidence>
<accession>A0A3D9VB31</accession>
<dbReference type="Pfam" id="PF01636">
    <property type="entry name" value="APH"/>
    <property type="match status" value="1"/>
</dbReference>
<organism evidence="2 3">
    <name type="scientific">Thermasporomyces composti</name>
    <dbReference type="NCBI Taxonomy" id="696763"/>
    <lineage>
        <taxon>Bacteria</taxon>
        <taxon>Bacillati</taxon>
        <taxon>Actinomycetota</taxon>
        <taxon>Actinomycetes</taxon>
        <taxon>Propionibacteriales</taxon>
        <taxon>Nocardioidaceae</taxon>
        <taxon>Thermasporomyces</taxon>
    </lineage>
</organism>
<keyword evidence="3" id="KW-1185">Reference proteome</keyword>